<name>A0A9X3TY98_9PROT</name>
<evidence type="ECO:0000313" key="2">
    <source>
        <dbReference type="Proteomes" id="UP001141619"/>
    </source>
</evidence>
<dbReference type="Proteomes" id="UP001141619">
    <property type="component" value="Unassembled WGS sequence"/>
</dbReference>
<accession>A0A9X3TY98</accession>
<protein>
    <submittedName>
        <fullName evidence="1">Uncharacterized protein</fullName>
    </submittedName>
</protein>
<organism evidence="1 2">
    <name type="scientific">Govanella unica</name>
    <dbReference type="NCBI Taxonomy" id="2975056"/>
    <lineage>
        <taxon>Bacteria</taxon>
        <taxon>Pseudomonadati</taxon>
        <taxon>Pseudomonadota</taxon>
        <taxon>Alphaproteobacteria</taxon>
        <taxon>Emcibacterales</taxon>
        <taxon>Govanellaceae</taxon>
        <taxon>Govanella</taxon>
    </lineage>
</organism>
<keyword evidence="2" id="KW-1185">Reference proteome</keyword>
<dbReference type="RefSeq" id="WP_274943561.1">
    <property type="nucleotide sequence ID" value="NZ_JANWOI010000002.1"/>
</dbReference>
<comment type="caution">
    <text evidence="1">The sequence shown here is derived from an EMBL/GenBank/DDBJ whole genome shotgun (WGS) entry which is preliminary data.</text>
</comment>
<proteinExistence type="predicted"/>
<dbReference type="AlphaFoldDB" id="A0A9X3TY98"/>
<sequence>MRVVSKLVELEFHVDRIQSAKNGIVILNDPTKSMATKVFIDPTDAMAIAKVVLSSGAAWRFMLTFSFSYLRNKYRKPQKKSAGVKP</sequence>
<reference evidence="1" key="2">
    <citation type="journal article" date="2023" name="Syst. Appl. Microbiol.">
        <title>Govania unica gen. nov., sp. nov., a rare biosphere bacterium that represents a novel family in the class Alphaproteobacteria.</title>
        <authorList>
            <person name="Vandamme P."/>
            <person name="Peeters C."/>
            <person name="Hettiarachchi A."/>
            <person name="Cnockaert M."/>
            <person name="Carlier A."/>
        </authorList>
    </citation>
    <scope>NUCLEOTIDE SEQUENCE</scope>
    <source>
        <strain evidence="1">LMG 31809</strain>
    </source>
</reference>
<reference evidence="1" key="1">
    <citation type="submission" date="2022-08" db="EMBL/GenBank/DDBJ databases">
        <authorList>
            <person name="Vandamme P."/>
            <person name="Hettiarachchi A."/>
            <person name="Peeters C."/>
            <person name="Cnockaert M."/>
            <person name="Carlier A."/>
        </authorList>
    </citation>
    <scope>NUCLEOTIDE SEQUENCE</scope>
    <source>
        <strain evidence="1">LMG 31809</strain>
    </source>
</reference>
<dbReference type="EMBL" id="JANWOI010000002">
    <property type="protein sequence ID" value="MDA5193868.1"/>
    <property type="molecule type" value="Genomic_DNA"/>
</dbReference>
<evidence type="ECO:0000313" key="1">
    <source>
        <dbReference type="EMBL" id="MDA5193868.1"/>
    </source>
</evidence>
<gene>
    <name evidence="1" type="ORF">NYP16_07880</name>
</gene>